<comment type="similarity">
    <text evidence="1">Belongs to the PrpD family.</text>
</comment>
<name>A0ABV7GW03_9RHOB</name>
<proteinExistence type="inferred from homology"/>
<evidence type="ECO:0000256" key="1">
    <source>
        <dbReference type="ARBA" id="ARBA00006174"/>
    </source>
</evidence>
<gene>
    <name evidence="4" type="ORF">ACFOGP_13395</name>
</gene>
<comment type="caution">
    <text evidence="4">The sequence shown here is derived from an EMBL/GenBank/DDBJ whole genome shotgun (WGS) entry which is preliminary data.</text>
</comment>
<dbReference type="Proteomes" id="UP001595632">
    <property type="component" value="Unassembled WGS sequence"/>
</dbReference>
<dbReference type="InterPro" id="IPR042183">
    <property type="entry name" value="MmgE/PrpD_sf_1"/>
</dbReference>
<evidence type="ECO:0000313" key="5">
    <source>
        <dbReference type="Proteomes" id="UP001595632"/>
    </source>
</evidence>
<protein>
    <submittedName>
        <fullName evidence="4">MmgE/PrpD family protein</fullName>
    </submittedName>
</protein>
<keyword evidence="5" id="KW-1185">Reference proteome</keyword>
<dbReference type="PANTHER" id="PTHR16943">
    <property type="entry name" value="2-METHYLCITRATE DEHYDRATASE-RELATED"/>
    <property type="match status" value="1"/>
</dbReference>
<dbReference type="EMBL" id="JBHRTB010000010">
    <property type="protein sequence ID" value="MFC3143711.1"/>
    <property type="molecule type" value="Genomic_DNA"/>
</dbReference>
<dbReference type="InterPro" id="IPR045336">
    <property type="entry name" value="MmgE_PrpD_N"/>
</dbReference>
<dbReference type="PANTHER" id="PTHR16943:SF8">
    <property type="entry name" value="2-METHYLCITRATE DEHYDRATASE"/>
    <property type="match status" value="1"/>
</dbReference>
<reference evidence="5" key="1">
    <citation type="journal article" date="2019" name="Int. J. Syst. Evol. Microbiol.">
        <title>The Global Catalogue of Microorganisms (GCM) 10K type strain sequencing project: providing services to taxonomists for standard genome sequencing and annotation.</title>
        <authorList>
            <consortium name="The Broad Institute Genomics Platform"/>
            <consortium name="The Broad Institute Genome Sequencing Center for Infectious Disease"/>
            <person name="Wu L."/>
            <person name="Ma J."/>
        </authorList>
    </citation>
    <scope>NUCLEOTIDE SEQUENCE [LARGE SCALE GENOMIC DNA]</scope>
    <source>
        <strain evidence="5">KCTC 52366</strain>
    </source>
</reference>
<dbReference type="InterPro" id="IPR036148">
    <property type="entry name" value="MmgE/PrpD_sf"/>
</dbReference>
<organism evidence="4 5">
    <name type="scientific">Psychromarinibacter halotolerans</name>
    <dbReference type="NCBI Taxonomy" id="1775175"/>
    <lineage>
        <taxon>Bacteria</taxon>
        <taxon>Pseudomonadati</taxon>
        <taxon>Pseudomonadota</taxon>
        <taxon>Alphaproteobacteria</taxon>
        <taxon>Rhodobacterales</taxon>
        <taxon>Paracoccaceae</taxon>
        <taxon>Psychromarinibacter</taxon>
    </lineage>
</organism>
<dbReference type="SUPFAM" id="SSF103378">
    <property type="entry name" value="2-methylcitrate dehydratase PrpD"/>
    <property type="match status" value="1"/>
</dbReference>
<evidence type="ECO:0000259" key="3">
    <source>
        <dbReference type="Pfam" id="PF19305"/>
    </source>
</evidence>
<dbReference type="Pfam" id="PF03972">
    <property type="entry name" value="MmgE_PrpD_N"/>
    <property type="match status" value="1"/>
</dbReference>
<dbReference type="Gene3D" id="3.30.1330.120">
    <property type="entry name" value="2-methylcitrate dehydratase PrpD"/>
    <property type="match status" value="1"/>
</dbReference>
<accession>A0ABV7GW03</accession>
<dbReference type="RefSeq" id="WP_275630987.1">
    <property type="nucleotide sequence ID" value="NZ_JARGYD010000001.1"/>
</dbReference>
<dbReference type="InterPro" id="IPR005656">
    <property type="entry name" value="MmgE_PrpD"/>
</dbReference>
<feature type="domain" description="MmgE/PrpD C-terminal" evidence="3">
    <location>
        <begin position="260"/>
        <end position="360"/>
    </location>
</feature>
<sequence>MHTDDLVEFVRNAQPLEGDRAMMRLSLFDWAICGFAGREATVAQLVGNMVAADGGAAQASLFGSSRQLPARSAAFYNGTAAHALELDDAHYAYQGHPSAAVIPAALAVSERSGADGSTFLNACLLGTELAVRLGVWLGRGPTEAGFDLTAITGGIGGAAAAARIMNLDDERYRQALNLAASRAAGLGCQSGTMAKAMQVGAAAAAGVECATLASLGMSAAPSALVGEGDFCTTLGGDNDQGAWVGFGTEWFFDGVSHRFHACAHGAQAMIEALETLGPRLAGETVETVEVALNPRWVLRDAVSAPQDGLQAKYSLPHIAAMVLDGVDTRELDSFSDAACASATVAELRKLVTIRPDDSIALPSAQVSVGLAGGRTIQAVSDLDQAIPMQDRATKLRGKARALLGDAILQPFWTAITTSQAPEMRAFCRCMVGRFPTPAATAG</sequence>
<evidence type="ECO:0000259" key="2">
    <source>
        <dbReference type="Pfam" id="PF03972"/>
    </source>
</evidence>
<evidence type="ECO:0000313" key="4">
    <source>
        <dbReference type="EMBL" id="MFC3143711.1"/>
    </source>
</evidence>
<dbReference type="Pfam" id="PF19305">
    <property type="entry name" value="MmgE_PrpD_C"/>
    <property type="match status" value="1"/>
</dbReference>
<dbReference type="InterPro" id="IPR042188">
    <property type="entry name" value="MmgE/PrpD_sf_2"/>
</dbReference>
<dbReference type="InterPro" id="IPR045337">
    <property type="entry name" value="MmgE_PrpD_C"/>
</dbReference>
<feature type="domain" description="MmgE/PrpD N-terminal" evidence="2">
    <location>
        <begin position="20"/>
        <end position="237"/>
    </location>
</feature>
<dbReference type="Gene3D" id="1.10.4100.10">
    <property type="entry name" value="2-methylcitrate dehydratase PrpD"/>
    <property type="match status" value="1"/>
</dbReference>